<dbReference type="RefSeq" id="WP_211915107.1">
    <property type="nucleotide sequence ID" value="NZ_CP074127.1"/>
</dbReference>
<protein>
    <submittedName>
        <fullName evidence="2">Uncharacterized protein</fullName>
    </submittedName>
</protein>
<feature type="transmembrane region" description="Helical" evidence="1">
    <location>
        <begin position="16"/>
        <end position="35"/>
    </location>
</feature>
<dbReference type="EMBL" id="CP074127">
    <property type="protein sequence ID" value="QUS58392.1"/>
    <property type="molecule type" value="Genomic_DNA"/>
</dbReference>
<accession>A0ABX8AUL9</accession>
<keyword evidence="3" id="KW-1185">Reference proteome</keyword>
<keyword evidence="2" id="KW-0614">Plasmid</keyword>
<name>A0ABX8AUL9_9HYPH</name>
<reference evidence="2 3" key="1">
    <citation type="journal article" date="2021" name="Angew. Chem. Int. Ed. Engl.">
        <title>A novel family of nonribosomal peptides modulate collective behavior in Pseudovibrio bacteria isolated from marine sponges.</title>
        <authorList>
            <person name="Ioca L.P."/>
            <person name="Dai Y."/>
            <person name="Kunakom S."/>
            <person name="Diaz-Espinosa J."/>
            <person name="Krunic A."/>
            <person name="Crnkovic C.M."/>
            <person name="Orjala J."/>
            <person name="Sanchez L.M."/>
            <person name="Ferreira A.G."/>
            <person name="Berlinck R.G.S."/>
            <person name="Eustaquio A.S."/>
        </authorList>
    </citation>
    <scope>NUCLEOTIDE SEQUENCE [LARGE SCALE GENOMIC DNA]</scope>
    <source>
        <strain evidence="2 3">Ab134</strain>
        <plasmid evidence="2 3">pAb134-01</plasmid>
    </source>
</reference>
<keyword evidence="1" id="KW-1133">Transmembrane helix</keyword>
<organism evidence="2 3">
    <name type="scientific">Pseudovibrio brasiliensis</name>
    <dbReference type="NCBI Taxonomy" id="1898042"/>
    <lineage>
        <taxon>Bacteria</taxon>
        <taxon>Pseudomonadati</taxon>
        <taxon>Pseudomonadota</taxon>
        <taxon>Alphaproteobacteria</taxon>
        <taxon>Hyphomicrobiales</taxon>
        <taxon>Stappiaceae</taxon>
        <taxon>Pseudovibrio</taxon>
    </lineage>
</organism>
<evidence type="ECO:0000313" key="2">
    <source>
        <dbReference type="EMBL" id="QUS58392.1"/>
    </source>
</evidence>
<keyword evidence="1" id="KW-0812">Transmembrane</keyword>
<dbReference type="Proteomes" id="UP000680706">
    <property type="component" value="Plasmid pAb134-01"/>
</dbReference>
<proteinExistence type="predicted"/>
<evidence type="ECO:0000256" key="1">
    <source>
        <dbReference type="SAM" id="Phobius"/>
    </source>
</evidence>
<geneLocation type="plasmid" evidence="2 3">
    <name>pAb134-01</name>
</geneLocation>
<gene>
    <name evidence="2" type="ORF">KGB56_24020</name>
</gene>
<keyword evidence="1" id="KW-0472">Membrane</keyword>
<sequence length="184" mass="21230">MRKKRRVIRRRRFDTIFLRGLMLLFAYVFFVALPVKYLPIPGFRAVGEPLEGGWQWGDVDGCFDDIPVMQFVGNQAYLVVRGERIHHIFRDITTKADGDYYYLEGEMNLPNKPNGSDSDIGKTLNVNIKFYDRGKSLLAEEISSEGEVATGDVVEYFSMTECGYPYLSNYLLRLAGIRNFWKES</sequence>
<evidence type="ECO:0000313" key="3">
    <source>
        <dbReference type="Proteomes" id="UP000680706"/>
    </source>
</evidence>